<protein>
    <submittedName>
        <fullName evidence="1">DNA polymerase III subunit delta</fullName>
    </submittedName>
</protein>
<keyword evidence="2" id="KW-1185">Reference proteome</keyword>
<dbReference type="EMBL" id="CP136051">
    <property type="protein sequence ID" value="WOK05849.1"/>
    <property type="molecule type" value="Genomic_DNA"/>
</dbReference>
<evidence type="ECO:0000313" key="1">
    <source>
        <dbReference type="EMBL" id="WOK05849.1"/>
    </source>
</evidence>
<dbReference type="Pfam" id="PF13177">
    <property type="entry name" value="DNA_pol3_delta2"/>
    <property type="match status" value="1"/>
</dbReference>
<dbReference type="SUPFAM" id="SSF52540">
    <property type="entry name" value="P-loop containing nucleoside triphosphate hydrolases"/>
    <property type="match status" value="1"/>
</dbReference>
<dbReference type="InterPro" id="IPR050238">
    <property type="entry name" value="DNA_Rep/Repair_Clamp_Loader"/>
</dbReference>
<dbReference type="PANTHER" id="PTHR11669:SF8">
    <property type="entry name" value="DNA POLYMERASE III SUBUNIT DELTA"/>
    <property type="match status" value="1"/>
</dbReference>
<dbReference type="PANTHER" id="PTHR11669">
    <property type="entry name" value="REPLICATION FACTOR C / DNA POLYMERASE III GAMMA-TAU SUBUNIT"/>
    <property type="match status" value="1"/>
</dbReference>
<proteinExistence type="predicted"/>
<dbReference type="RefSeq" id="WP_317488600.1">
    <property type="nucleotide sequence ID" value="NZ_CP136051.1"/>
</dbReference>
<dbReference type="InterPro" id="IPR027417">
    <property type="entry name" value="P-loop_NTPase"/>
</dbReference>
<organism evidence="1 2">
    <name type="scientific">Imperialibacter roseus</name>
    <dbReference type="NCBI Taxonomy" id="1324217"/>
    <lineage>
        <taxon>Bacteria</taxon>
        <taxon>Pseudomonadati</taxon>
        <taxon>Bacteroidota</taxon>
        <taxon>Cytophagia</taxon>
        <taxon>Cytophagales</taxon>
        <taxon>Flammeovirgaceae</taxon>
        <taxon>Imperialibacter</taxon>
    </lineage>
</organism>
<dbReference type="Proteomes" id="UP001302349">
    <property type="component" value="Chromosome"/>
</dbReference>
<sequence>MQFRDIPGLIEEKSRLIASVQKNHMAHAQLFNGPEGSANLSLALAFITYINCDKPGDTDSCGACPSCSKMAKLVHPDVTFAFPIADIPNKDFKEVVCKNYLKWWRPFLVEQPYGNLLDWTRHFGAESKQAIIYREESRQIISALSLKAFEGRYKAMLIWQPEKMNIQAANALLKIVEEPPENTFFFFISNNYEAIINTIISRTQLVSVRGFTDEEVADYLVKTAEVDAAKAQSVARLAAGNMNLALSLLNEVEDESTTIFREWMRICWSSDFEGMAGLTDKFNGMSKMAQKSLLEYGLTVYRESLIVKAGEASLQRTMPHEEEFVSKFAKSISLPTIELAARLLNDSIYHLERNANPRILFMDLSLQMAGLLRTGELQYQ</sequence>
<name>A0ABZ0INU4_9BACT</name>
<reference evidence="1 2" key="1">
    <citation type="journal article" date="2023" name="Microbiol. Resour. Announc.">
        <title>Complete Genome Sequence of Imperialibacter roseus strain P4T.</title>
        <authorList>
            <person name="Tizabi D.R."/>
            <person name="Bachvaroff T."/>
            <person name="Hill R.T."/>
        </authorList>
    </citation>
    <scope>NUCLEOTIDE SEQUENCE [LARGE SCALE GENOMIC DNA]</scope>
    <source>
        <strain evidence="1 2">P4T</strain>
    </source>
</reference>
<evidence type="ECO:0000313" key="2">
    <source>
        <dbReference type="Proteomes" id="UP001302349"/>
    </source>
</evidence>
<accession>A0ABZ0INU4</accession>
<dbReference type="Gene3D" id="3.40.50.300">
    <property type="entry name" value="P-loop containing nucleotide triphosphate hydrolases"/>
    <property type="match status" value="1"/>
</dbReference>
<gene>
    <name evidence="1" type="ORF">RT717_22500</name>
</gene>